<reference evidence="11" key="1">
    <citation type="journal article" date="2018" name="Gigascience">
        <title>Genome assembly of the Pink Ipe (Handroanthus impetiginosus, Bignoniaceae), a highly valued, ecologically keystone Neotropical timber forest tree.</title>
        <authorList>
            <person name="Silva-Junior O.B."/>
            <person name="Grattapaglia D."/>
            <person name="Novaes E."/>
            <person name="Collevatti R.G."/>
        </authorList>
    </citation>
    <scope>NUCLEOTIDE SEQUENCE [LARGE SCALE GENOMIC DNA]</scope>
    <source>
        <strain evidence="11">cv. UFG-1</strain>
    </source>
</reference>
<evidence type="ECO:0000313" key="11">
    <source>
        <dbReference type="Proteomes" id="UP000231279"/>
    </source>
</evidence>
<accession>A0A2G9GGE1</accession>
<dbReference type="GO" id="GO:0008270">
    <property type="term" value="F:zinc ion binding"/>
    <property type="evidence" value="ECO:0007669"/>
    <property type="project" value="UniProtKB-KW"/>
</dbReference>
<protein>
    <recommendedName>
        <fullName evidence="2">RING-type E3 ubiquitin transferase</fullName>
        <ecNumber evidence="2">2.3.2.27</ecNumber>
    </recommendedName>
</protein>
<comment type="catalytic activity">
    <reaction evidence="1">
        <text>S-ubiquitinyl-[E2 ubiquitin-conjugating enzyme]-L-cysteine + [acceptor protein]-L-lysine = [E2 ubiquitin-conjugating enzyme]-L-cysteine + N(6)-ubiquitinyl-[acceptor protein]-L-lysine.</text>
        <dbReference type="EC" id="2.3.2.27"/>
    </reaction>
</comment>
<feature type="domain" description="RING-type" evidence="9">
    <location>
        <begin position="91"/>
        <end position="132"/>
    </location>
</feature>
<dbReference type="InterPro" id="IPR001841">
    <property type="entry name" value="Znf_RING"/>
</dbReference>
<dbReference type="STRING" id="429701.A0A2G9GGE1"/>
<dbReference type="Gene3D" id="3.30.40.10">
    <property type="entry name" value="Zinc/RING finger domain, C3HC4 (zinc finger)"/>
    <property type="match status" value="1"/>
</dbReference>
<dbReference type="GO" id="GO:0005737">
    <property type="term" value="C:cytoplasm"/>
    <property type="evidence" value="ECO:0007669"/>
    <property type="project" value="TreeGrafter"/>
</dbReference>
<dbReference type="EMBL" id="NKXS01005220">
    <property type="protein sequence ID" value="PIN04265.1"/>
    <property type="molecule type" value="Genomic_DNA"/>
</dbReference>
<proteinExistence type="predicted"/>
<evidence type="ECO:0000256" key="5">
    <source>
        <dbReference type="ARBA" id="ARBA00022771"/>
    </source>
</evidence>
<evidence type="ECO:0000256" key="1">
    <source>
        <dbReference type="ARBA" id="ARBA00000900"/>
    </source>
</evidence>
<keyword evidence="5 8" id="KW-0863">Zinc-finger</keyword>
<evidence type="ECO:0000313" key="10">
    <source>
        <dbReference type="EMBL" id="PIN04265.1"/>
    </source>
</evidence>
<keyword evidence="4" id="KW-0479">Metal-binding</keyword>
<keyword evidence="7" id="KW-0862">Zinc</keyword>
<evidence type="ECO:0000256" key="2">
    <source>
        <dbReference type="ARBA" id="ARBA00012483"/>
    </source>
</evidence>
<dbReference type="GO" id="GO:0016567">
    <property type="term" value="P:protein ubiquitination"/>
    <property type="evidence" value="ECO:0007669"/>
    <property type="project" value="TreeGrafter"/>
</dbReference>
<dbReference type="Proteomes" id="UP000231279">
    <property type="component" value="Unassembled WGS sequence"/>
</dbReference>
<evidence type="ECO:0000256" key="6">
    <source>
        <dbReference type="ARBA" id="ARBA00022786"/>
    </source>
</evidence>
<dbReference type="Pfam" id="PF13639">
    <property type="entry name" value="zf-RING_2"/>
    <property type="match status" value="1"/>
</dbReference>
<dbReference type="OrthoDB" id="8062037at2759"/>
<name>A0A2G9GGE1_9LAMI</name>
<dbReference type="FunFam" id="3.30.40.10:FF:000127">
    <property type="entry name" value="E3 ubiquitin-protein ligase RNF181"/>
    <property type="match status" value="1"/>
</dbReference>
<dbReference type="PANTHER" id="PTHR15710:SF235">
    <property type="entry name" value="RING-H2 FINGER PROTEIN ATL79-LIKE"/>
    <property type="match status" value="1"/>
</dbReference>
<dbReference type="PROSITE" id="PS50089">
    <property type="entry name" value="ZF_RING_2"/>
    <property type="match status" value="1"/>
</dbReference>
<dbReference type="EC" id="2.3.2.27" evidence="2"/>
<keyword evidence="3" id="KW-0808">Transferase</keyword>
<organism evidence="10 11">
    <name type="scientific">Handroanthus impetiginosus</name>
    <dbReference type="NCBI Taxonomy" id="429701"/>
    <lineage>
        <taxon>Eukaryota</taxon>
        <taxon>Viridiplantae</taxon>
        <taxon>Streptophyta</taxon>
        <taxon>Embryophyta</taxon>
        <taxon>Tracheophyta</taxon>
        <taxon>Spermatophyta</taxon>
        <taxon>Magnoliopsida</taxon>
        <taxon>eudicotyledons</taxon>
        <taxon>Gunneridae</taxon>
        <taxon>Pentapetalae</taxon>
        <taxon>asterids</taxon>
        <taxon>lamiids</taxon>
        <taxon>Lamiales</taxon>
        <taxon>Bignoniaceae</taxon>
        <taxon>Crescentiina</taxon>
        <taxon>Tabebuia alliance</taxon>
        <taxon>Handroanthus</taxon>
    </lineage>
</organism>
<dbReference type="AlphaFoldDB" id="A0A2G9GGE1"/>
<evidence type="ECO:0000256" key="4">
    <source>
        <dbReference type="ARBA" id="ARBA00022723"/>
    </source>
</evidence>
<evidence type="ECO:0000256" key="7">
    <source>
        <dbReference type="ARBA" id="ARBA00022833"/>
    </source>
</evidence>
<sequence length="224" mass="25089">MALSERQILPPSLMQLSLRSAADLLAPMLIRRSAASNFTTHEFAVYVNQSTGSIRISPNGETASDECTLPAPKASIESLKRVGVSEPGVECPICLVEYEVEEKAKEMPCRHKFHSDCIDRWLEIHGSCPVCRFILPVEKKESGDKRGREELTIHLRLVRRRSSGSDVELGRVEDSNWESDYDVGLDSDVESGQGENFDLESNFDNEIDDDNDLLVESIELEFSN</sequence>
<dbReference type="SUPFAM" id="SSF57850">
    <property type="entry name" value="RING/U-box"/>
    <property type="match status" value="1"/>
</dbReference>
<dbReference type="InterPro" id="IPR013083">
    <property type="entry name" value="Znf_RING/FYVE/PHD"/>
</dbReference>
<comment type="caution">
    <text evidence="10">The sequence shown here is derived from an EMBL/GenBank/DDBJ whole genome shotgun (WGS) entry which is preliminary data.</text>
</comment>
<keyword evidence="6" id="KW-0833">Ubl conjugation pathway</keyword>
<evidence type="ECO:0000256" key="3">
    <source>
        <dbReference type="ARBA" id="ARBA00022679"/>
    </source>
</evidence>
<dbReference type="GO" id="GO:0061630">
    <property type="term" value="F:ubiquitin protein ligase activity"/>
    <property type="evidence" value="ECO:0007669"/>
    <property type="project" value="UniProtKB-EC"/>
</dbReference>
<dbReference type="PANTHER" id="PTHR15710">
    <property type="entry name" value="E3 UBIQUITIN-PROTEIN LIGASE PRAJA"/>
    <property type="match status" value="1"/>
</dbReference>
<gene>
    <name evidence="10" type="ORF">CDL12_23200</name>
</gene>
<keyword evidence="11" id="KW-1185">Reference proteome</keyword>
<evidence type="ECO:0000259" key="9">
    <source>
        <dbReference type="PROSITE" id="PS50089"/>
    </source>
</evidence>
<dbReference type="SMART" id="SM00184">
    <property type="entry name" value="RING"/>
    <property type="match status" value="1"/>
</dbReference>
<evidence type="ECO:0000256" key="8">
    <source>
        <dbReference type="PROSITE-ProRule" id="PRU00175"/>
    </source>
</evidence>